<dbReference type="EMBL" id="CP001340">
    <property type="protein sequence ID" value="ACL94965.1"/>
    <property type="molecule type" value="Genomic_DNA"/>
</dbReference>
<keyword evidence="2" id="KW-1185">Reference proteome</keyword>
<dbReference type="AlphaFoldDB" id="A0A0H3C6S2"/>
<organism evidence="1 2">
    <name type="scientific">Caulobacter vibrioides (strain NA1000 / CB15N)</name>
    <name type="common">Caulobacter crescentus</name>
    <dbReference type="NCBI Taxonomy" id="565050"/>
    <lineage>
        <taxon>Bacteria</taxon>
        <taxon>Pseudomonadati</taxon>
        <taxon>Pseudomonadota</taxon>
        <taxon>Alphaproteobacteria</taxon>
        <taxon>Caulobacterales</taxon>
        <taxon>Caulobacteraceae</taxon>
        <taxon>Caulobacter</taxon>
    </lineage>
</organism>
<accession>A0A0H3C6S2</accession>
<dbReference type="RefSeq" id="YP_002516873.1">
    <property type="nucleotide sequence ID" value="NC_011916.1"/>
</dbReference>
<proteinExistence type="predicted"/>
<protein>
    <recommendedName>
        <fullName evidence="3">DUF3089 domain-containing protein</fullName>
    </recommendedName>
</protein>
<evidence type="ECO:0008006" key="3">
    <source>
        <dbReference type="Google" id="ProtNLM"/>
    </source>
</evidence>
<dbReference type="InterPro" id="IPR029058">
    <property type="entry name" value="AB_hydrolase_fold"/>
</dbReference>
<dbReference type="Pfam" id="PF11288">
    <property type="entry name" value="DUF3089"/>
    <property type="match status" value="1"/>
</dbReference>
<dbReference type="ESTHER" id="caucn-b8h5p7">
    <property type="family name" value="Duf_3089"/>
</dbReference>
<dbReference type="HOGENOM" id="CLU_054175_0_0_5"/>
<gene>
    <name evidence="1" type="ordered locus">CCNA_01500</name>
</gene>
<sequence>MGGSFKGFKRWIFAGAALFLALILAAAFIWRYDILSNALDPKVPFLTYKPPPAPDYGKRQAWALLPARAEAPGAADPLVDVFFVHPTTFDGGRDWNGGIDQPKAQRFLARVVLPNYAGPFERVGRLFAPRYRQASLYTYLTLRDDARDARRFAYGDVLQAFRAYVSRYGQDRPFVIVGVEQGGSLVARLLREEIAGKPDLKRRLVAAYLIETVVPADEYGATAPLPACQRRGLSGCVAAWASAQEGDFHTAQELTGRSLVWDGADQLVNLEHRQPLCFNPLLGGVTTERAPARMNLGAANATGLDWGARPAFLQRQVSAGCENGLLRTSRPKSNALRDTGSWADRRKVDGFNLFYADIEADAMARAEAKIGRPLSPAASGEQGG</sequence>
<dbReference type="SUPFAM" id="SSF53474">
    <property type="entry name" value="alpha/beta-Hydrolases"/>
    <property type="match status" value="1"/>
</dbReference>
<dbReference type="KEGG" id="ccs:CCNA_01500"/>
<dbReference type="InterPro" id="IPR021440">
    <property type="entry name" value="DUF3089"/>
</dbReference>
<reference evidence="1 2" key="1">
    <citation type="journal article" date="2010" name="J. Bacteriol.">
        <title>The genetic basis of laboratory adaptation in Caulobacter crescentus.</title>
        <authorList>
            <person name="Marks M.E."/>
            <person name="Castro-Rojas C.M."/>
            <person name="Teiling C."/>
            <person name="Du L."/>
            <person name="Kapatral V."/>
            <person name="Walunas T.L."/>
            <person name="Crosson S."/>
        </authorList>
    </citation>
    <scope>NUCLEOTIDE SEQUENCE [LARGE SCALE GENOMIC DNA]</scope>
    <source>
        <strain evidence="2">NA1000 / CB15N</strain>
    </source>
</reference>
<dbReference type="Proteomes" id="UP000001364">
    <property type="component" value="Chromosome"/>
</dbReference>
<evidence type="ECO:0000313" key="1">
    <source>
        <dbReference type="EMBL" id="ACL94965.1"/>
    </source>
</evidence>
<dbReference type="RefSeq" id="WP_010919309.1">
    <property type="nucleotide sequence ID" value="NC_011916.1"/>
</dbReference>
<dbReference type="GeneID" id="7333174"/>
<dbReference type="OrthoDB" id="9794645at2"/>
<evidence type="ECO:0000313" key="2">
    <source>
        <dbReference type="Proteomes" id="UP000001364"/>
    </source>
</evidence>
<dbReference type="PATRIC" id="fig|565050.3.peg.1478"/>
<name>A0A0H3C6S2_CAUVN</name>